<dbReference type="SMART" id="SM00612">
    <property type="entry name" value="Kelch"/>
    <property type="match status" value="5"/>
</dbReference>
<keyword evidence="3" id="KW-0732">Signal</keyword>
<dbReference type="InterPro" id="IPR006652">
    <property type="entry name" value="Kelch_1"/>
</dbReference>
<gene>
    <name evidence="4" type="ORF">CTAYLR_009048</name>
</gene>
<proteinExistence type="predicted"/>
<dbReference type="AlphaFoldDB" id="A0AAD7UC42"/>
<dbReference type="SUPFAM" id="SSF117281">
    <property type="entry name" value="Kelch motif"/>
    <property type="match status" value="1"/>
</dbReference>
<evidence type="ECO:0000256" key="1">
    <source>
        <dbReference type="ARBA" id="ARBA00022441"/>
    </source>
</evidence>
<keyword evidence="2" id="KW-0677">Repeat</keyword>
<name>A0AAD7UC42_9STRA</name>
<dbReference type="Proteomes" id="UP001230188">
    <property type="component" value="Unassembled WGS sequence"/>
</dbReference>
<dbReference type="InterPro" id="IPR015915">
    <property type="entry name" value="Kelch-typ_b-propeller"/>
</dbReference>
<organism evidence="4 5">
    <name type="scientific">Chrysophaeum taylorii</name>
    <dbReference type="NCBI Taxonomy" id="2483200"/>
    <lineage>
        <taxon>Eukaryota</taxon>
        <taxon>Sar</taxon>
        <taxon>Stramenopiles</taxon>
        <taxon>Ochrophyta</taxon>
        <taxon>Pelagophyceae</taxon>
        <taxon>Pelagomonadales</taxon>
        <taxon>Pelagomonadaceae</taxon>
        <taxon>Chrysophaeum</taxon>
    </lineage>
</organism>
<feature type="chain" id="PRO_5042126332" evidence="3">
    <location>
        <begin position="20"/>
        <end position="768"/>
    </location>
</feature>
<dbReference type="PANTHER" id="PTHR46344">
    <property type="entry name" value="OS02G0202900 PROTEIN"/>
    <property type="match status" value="1"/>
</dbReference>
<evidence type="ECO:0000256" key="2">
    <source>
        <dbReference type="ARBA" id="ARBA00022737"/>
    </source>
</evidence>
<accession>A0AAD7UC42</accession>
<evidence type="ECO:0000313" key="4">
    <source>
        <dbReference type="EMBL" id="KAJ8601833.1"/>
    </source>
</evidence>
<evidence type="ECO:0000256" key="3">
    <source>
        <dbReference type="SAM" id="SignalP"/>
    </source>
</evidence>
<comment type="caution">
    <text evidence="4">The sequence shown here is derived from an EMBL/GenBank/DDBJ whole genome shotgun (WGS) entry which is preliminary data.</text>
</comment>
<dbReference type="Pfam" id="PF01344">
    <property type="entry name" value="Kelch_1"/>
    <property type="match status" value="1"/>
</dbReference>
<keyword evidence="5" id="KW-1185">Reference proteome</keyword>
<feature type="signal peptide" evidence="3">
    <location>
        <begin position="1"/>
        <end position="19"/>
    </location>
</feature>
<dbReference type="PANTHER" id="PTHR46344:SF27">
    <property type="entry name" value="KELCH REPEAT SUPERFAMILY PROTEIN"/>
    <property type="match status" value="1"/>
</dbReference>
<reference evidence="4" key="1">
    <citation type="submission" date="2023-01" db="EMBL/GenBank/DDBJ databases">
        <title>Metagenome sequencing of chrysophaentin producing Chrysophaeum taylorii.</title>
        <authorList>
            <person name="Davison J."/>
            <person name="Bewley C."/>
        </authorList>
    </citation>
    <scope>NUCLEOTIDE SEQUENCE</scope>
    <source>
        <strain evidence="4">NIES-1699</strain>
    </source>
</reference>
<dbReference type="EMBL" id="JAQMWT010000400">
    <property type="protein sequence ID" value="KAJ8601833.1"/>
    <property type="molecule type" value="Genomic_DNA"/>
</dbReference>
<evidence type="ECO:0000313" key="5">
    <source>
        <dbReference type="Proteomes" id="UP001230188"/>
    </source>
</evidence>
<dbReference type="Gene3D" id="2.120.10.80">
    <property type="entry name" value="Kelch-type beta propeller"/>
    <property type="match status" value="2"/>
</dbReference>
<protein>
    <submittedName>
        <fullName evidence="4">Uncharacterized protein</fullName>
    </submittedName>
</protein>
<sequence>MKVVLLVLVAVAREEEVASVAYHRKTSAPRVEHSCGAGVDGLLYLFGGVSTTGQLSNQALKWVPGGAWTRLSPVPLNVASCATAVNDQTGEVYVLGGTATNSTRRKAFPSDAAFVFRASQEEWGPALPSLPTATAGAAAAFVGGSLYVAGGATSRGSGDIFSRGGSFDLASLWVLDLVDRRWVEKAPMGVGRNHLALVAFGEKLYALGGQFLRADACTSHVAVEAYDIATNSWGFEVPMPIGRTQVGGSVIAIPGLGIAVVGGTGDAPGACEEGSSKAFDYGLLYEPETRTWHRISDLVGLGGAVCGGGGGGGLREDNSLLLFCHDGASEGIVLTMRWSGNRTVSSYVFEDPQIYSQAARNLQDELVRQWELVFRDYAPTCNATGICAAFAEARRNLTSAQIIRVLQRFDLRRSLPDLTFKDDYQYTWWLWHYFGSCSVHLTADFEAMASLLSIRRDMIGFRSTHAPEFGDWIEIMEKNVSSSRSICTFRQREAIVSFVHGFVWDWIAARALKAPSDVGLFWRSAVKICYAPPVGRDTHMLGECLHAVGHAAVVVAAAQLGVVVPADDDFVVFRVGAFKNILFSEEEDEEKSRQQIADDLRARVADICRWGTCSSGDKHSWYQLVDYDQSKEWTWWYSHGVHTKPWRATQPVDQPQHSLEPFIILPNARHLEVAIMFEDVKANGVRQKHEIDESRFFAAVKKWAETRCFAAAQGSSLGIKLSADPPCLARRSINSTTAIDSVATFVPLTSVGTMPSGFAASRSGCFQW</sequence>
<keyword evidence="1" id="KW-0880">Kelch repeat</keyword>